<dbReference type="SUPFAM" id="SSF52058">
    <property type="entry name" value="L domain-like"/>
    <property type="match status" value="1"/>
</dbReference>
<proteinExistence type="predicted"/>
<dbReference type="PANTHER" id="PTHR15140">
    <property type="entry name" value="TUBULIN-SPECIFIC CHAPERONE E"/>
    <property type="match status" value="1"/>
</dbReference>
<keyword evidence="4" id="KW-1185">Reference proteome</keyword>
<reference evidence="3" key="1">
    <citation type="submission" date="2023-03" db="EMBL/GenBank/DDBJ databases">
        <authorList>
            <person name="Julca I."/>
        </authorList>
    </citation>
    <scope>NUCLEOTIDE SEQUENCE</scope>
</reference>
<dbReference type="Pfam" id="PF23598">
    <property type="entry name" value="LRR_14"/>
    <property type="match status" value="1"/>
</dbReference>
<feature type="domain" description="Disease resistance R13L4/SHOC-2-like LRR" evidence="2">
    <location>
        <begin position="8"/>
        <end position="277"/>
    </location>
</feature>
<organism evidence="3 4">
    <name type="scientific">Oldenlandia corymbosa var. corymbosa</name>
    <dbReference type="NCBI Taxonomy" id="529605"/>
    <lineage>
        <taxon>Eukaryota</taxon>
        <taxon>Viridiplantae</taxon>
        <taxon>Streptophyta</taxon>
        <taxon>Embryophyta</taxon>
        <taxon>Tracheophyta</taxon>
        <taxon>Spermatophyta</taxon>
        <taxon>Magnoliopsida</taxon>
        <taxon>eudicotyledons</taxon>
        <taxon>Gunneridae</taxon>
        <taxon>Pentapetalae</taxon>
        <taxon>asterids</taxon>
        <taxon>lamiids</taxon>
        <taxon>Gentianales</taxon>
        <taxon>Rubiaceae</taxon>
        <taxon>Rubioideae</taxon>
        <taxon>Spermacoceae</taxon>
        <taxon>Hedyotis-Oldenlandia complex</taxon>
        <taxon>Oldenlandia</taxon>
    </lineage>
</organism>
<dbReference type="PANTHER" id="PTHR15140:SF56">
    <property type="entry name" value="NB-ARC DOMAIN-CONTAINING PROTEIN"/>
    <property type="match status" value="1"/>
</dbReference>
<gene>
    <name evidence="3" type="ORF">OLC1_LOCUS16145</name>
</gene>
<evidence type="ECO:0000259" key="2">
    <source>
        <dbReference type="Pfam" id="PF23598"/>
    </source>
</evidence>
<protein>
    <submittedName>
        <fullName evidence="3">OLC1v1007454C1</fullName>
    </submittedName>
</protein>
<keyword evidence="1" id="KW-0677">Repeat</keyword>
<dbReference type="InterPro" id="IPR055414">
    <property type="entry name" value="LRR_R13L4/SHOC2-like"/>
</dbReference>
<sequence>MTLEPEHVSSIPKTFKLLKVLEIQSLIFTRFPVDLCNLVLLKYISISTNFPTLPSSLSALWNLQTLIVSTTCRTLDIKADLWKMPHFRHLHTKVATTLTLCTISTESCKKEIFDQTPNLRKLGICGRLTNLFEVNGESSLLPQLYELESLTLLNDGKSCKLPRLPSKSSFPPWLRKLTLVNTLLDWKEMHRLGELKRLEVLKLKDDAFQGKLWQTEKGGFYSLKHLYIGQCDLVVWEASADDFPVLKSLHLNGCDKLQAIPHGLADISTLELVVLHCTNPQVASSARKLQILRLEQGKKGNKSPNSFKVSIYPPEH</sequence>
<name>A0AAV1DJV6_OLDCO</name>
<dbReference type="Proteomes" id="UP001161247">
    <property type="component" value="Chromosome 5"/>
</dbReference>
<evidence type="ECO:0000313" key="4">
    <source>
        <dbReference type="Proteomes" id="UP001161247"/>
    </source>
</evidence>
<dbReference type="Gene3D" id="3.80.10.10">
    <property type="entry name" value="Ribonuclease Inhibitor"/>
    <property type="match status" value="1"/>
</dbReference>
<evidence type="ECO:0000256" key="1">
    <source>
        <dbReference type="ARBA" id="ARBA00022737"/>
    </source>
</evidence>
<dbReference type="EMBL" id="OX459122">
    <property type="protein sequence ID" value="CAI9107958.1"/>
    <property type="molecule type" value="Genomic_DNA"/>
</dbReference>
<evidence type="ECO:0000313" key="3">
    <source>
        <dbReference type="EMBL" id="CAI9107958.1"/>
    </source>
</evidence>
<accession>A0AAV1DJV6</accession>
<dbReference type="AlphaFoldDB" id="A0AAV1DJV6"/>
<dbReference type="InterPro" id="IPR032675">
    <property type="entry name" value="LRR_dom_sf"/>
</dbReference>